<proteinExistence type="predicted"/>
<feature type="transmembrane region" description="Helical" evidence="1">
    <location>
        <begin position="105"/>
        <end position="126"/>
    </location>
</feature>
<organism evidence="2 3">
    <name type="scientific">Tistrella mobilis</name>
    <dbReference type="NCBI Taxonomy" id="171437"/>
    <lineage>
        <taxon>Bacteria</taxon>
        <taxon>Pseudomonadati</taxon>
        <taxon>Pseudomonadota</taxon>
        <taxon>Alphaproteobacteria</taxon>
        <taxon>Geminicoccales</taxon>
        <taxon>Geminicoccaceae</taxon>
        <taxon>Tistrella</taxon>
    </lineage>
</organism>
<feature type="transmembrane region" description="Helical" evidence="1">
    <location>
        <begin position="28"/>
        <end position="51"/>
    </location>
</feature>
<keyword evidence="1" id="KW-1133">Transmembrane helix</keyword>
<evidence type="ECO:0000256" key="1">
    <source>
        <dbReference type="SAM" id="Phobius"/>
    </source>
</evidence>
<sequence length="183" mass="18971">MAQHHASADLPADAALPARLDRDITRRLMVWLAAICLAAAALELASAAGGVAVVDGLWWKLAAVALWIGVAGGFSTALNGALFGSRSMPPALRSHRQVVAGRLPLVRLHGSFPIAILICAALPGGFAWQTGGSLPVQLFQMLVVATCLAHRPPAGARLGVLVRGPQQPPRISGGGVRRRPIPA</sequence>
<name>A0A162L004_9PROT</name>
<gene>
    <name evidence="2" type="ORF">AUP44_04750</name>
</gene>
<evidence type="ECO:0000313" key="3">
    <source>
        <dbReference type="Proteomes" id="UP000075787"/>
    </source>
</evidence>
<dbReference type="GeneID" id="97239043"/>
<keyword evidence="1" id="KW-0472">Membrane</keyword>
<protein>
    <submittedName>
        <fullName evidence="2">Uncharacterized protein</fullName>
    </submittedName>
</protein>
<dbReference type="RefSeq" id="WP_062764020.1">
    <property type="nucleotide sequence ID" value="NZ_CP121042.1"/>
</dbReference>
<feature type="transmembrane region" description="Helical" evidence="1">
    <location>
        <begin position="57"/>
        <end position="84"/>
    </location>
</feature>
<accession>A0A162L004</accession>
<dbReference type="EMBL" id="LPZR01000154">
    <property type="protein sequence ID" value="KYO52570.1"/>
    <property type="molecule type" value="Genomic_DNA"/>
</dbReference>
<reference evidence="2 3" key="1">
    <citation type="submission" date="2015-12" db="EMBL/GenBank/DDBJ databases">
        <title>Genome sequence of Tistrella mobilis MCCC 1A02139.</title>
        <authorList>
            <person name="Lu L."/>
            <person name="Lai Q."/>
            <person name="Shao Z."/>
            <person name="Qian P."/>
        </authorList>
    </citation>
    <scope>NUCLEOTIDE SEQUENCE [LARGE SCALE GENOMIC DNA]</scope>
    <source>
        <strain evidence="2 3">MCCC 1A02139</strain>
    </source>
</reference>
<comment type="caution">
    <text evidence="2">The sequence shown here is derived from an EMBL/GenBank/DDBJ whole genome shotgun (WGS) entry which is preliminary data.</text>
</comment>
<keyword evidence="1" id="KW-0812">Transmembrane</keyword>
<dbReference type="Proteomes" id="UP000075787">
    <property type="component" value="Unassembled WGS sequence"/>
</dbReference>
<dbReference type="AlphaFoldDB" id="A0A162L004"/>
<evidence type="ECO:0000313" key="2">
    <source>
        <dbReference type="EMBL" id="KYO52570.1"/>
    </source>
</evidence>